<dbReference type="Proteomes" id="UP000239388">
    <property type="component" value="Unassembled WGS sequence"/>
</dbReference>
<protein>
    <recommendedName>
        <fullName evidence="5">Zinc finger/thioredoxin putative domain-containing protein</fullName>
    </recommendedName>
</protein>
<dbReference type="InterPro" id="IPR011723">
    <property type="entry name" value="Znf/thioredoxin_put"/>
</dbReference>
<keyword evidence="2" id="KW-0472">Membrane</keyword>
<feature type="compositionally biased region" description="Low complexity" evidence="1">
    <location>
        <begin position="280"/>
        <end position="289"/>
    </location>
</feature>
<comment type="caution">
    <text evidence="3">The sequence shown here is derived from an EMBL/GenBank/DDBJ whole genome shotgun (WGS) entry which is preliminary data.</text>
</comment>
<reference evidence="3 4" key="1">
    <citation type="submission" date="2018-02" db="EMBL/GenBank/DDBJ databases">
        <title>Comparative genomes isolates from brazilian mangrove.</title>
        <authorList>
            <person name="Araujo J.E."/>
            <person name="Taketani R.G."/>
            <person name="Silva M.C.P."/>
            <person name="Loureco M.V."/>
            <person name="Andreote F.D."/>
        </authorList>
    </citation>
    <scope>NUCLEOTIDE SEQUENCE [LARGE SCALE GENOMIC DNA]</scope>
    <source>
        <strain evidence="3 4">NAP PRIS-MGV</strain>
    </source>
</reference>
<evidence type="ECO:0000313" key="3">
    <source>
        <dbReference type="EMBL" id="PQO42802.1"/>
    </source>
</evidence>
<feature type="transmembrane region" description="Helical" evidence="2">
    <location>
        <begin position="104"/>
        <end position="127"/>
    </location>
</feature>
<feature type="region of interest" description="Disordered" evidence="1">
    <location>
        <begin position="277"/>
        <end position="308"/>
    </location>
</feature>
<keyword evidence="2" id="KW-1133">Transmembrane helix</keyword>
<evidence type="ECO:0000256" key="2">
    <source>
        <dbReference type="SAM" id="Phobius"/>
    </source>
</evidence>
<dbReference type="NCBIfam" id="TIGR02098">
    <property type="entry name" value="MJ0042_CXXC"/>
    <property type="match status" value="1"/>
</dbReference>
<name>A0A2S8GEC0_9BACT</name>
<accession>A0A2S8GEC0</accession>
<dbReference type="RefSeq" id="WP_105350805.1">
    <property type="nucleotide sequence ID" value="NZ_PUIB01000002.1"/>
</dbReference>
<gene>
    <name evidence="3" type="ORF">C5Y98_01205</name>
</gene>
<dbReference type="OrthoDB" id="291932at2"/>
<evidence type="ECO:0008006" key="5">
    <source>
        <dbReference type="Google" id="ProtNLM"/>
    </source>
</evidence>
<evidence type="ECO:0000256" key="1">
    <source>
        <dbReference type="SAM" id="MobiDB-lite"/>
    </source>
</evidence>
<evidence type="ECO:0000313" key="4">
    <source>
        <dbReference type="Proteomes" id="UP000239388"/>
    </source>
</evidence>
<proteinExistence type="predicted"/>
<sequence length="393" mass="42380">MPKLLVICPNCKTKYPVANQDIAGKQVTCKKCSQKFTAKIYSAKPAKATQPPASSDPLGLGSSDPLSSNLGADDFFADMPAPSSTGPALAPLPAKRKKASAKPFPVMPIAMAGGGVALLAIIVYAGITIANSASNWSSPISSGLPSTGNSSNSSQADFDRHHQVLDTQMNLMNRFIDAMEQVNNEQDLPQFVSTVNGLTNELRDLATKVSNLPRVSPENNKKLSQEAEQRTKEFLPRMKAAGARMAQYNRNQDVTNAMLGFQAAGKEVSNAISSAQERFANSPAPNRPASSPPRRRSNKPLTDFQSRYGFENTVTFQSPAMNVEHGQKISEQLKPMLVDTASAGRSGSDTNGTVIELHYQGDINDLVPHITFGDIERVDVNERTIYMKSVNLP</sequence>
<organism evidence="3 4">
    <name type="scientific">Blastopirellula marina</name>
    <dbReference type="NCBI Taxonomy" id="124"/>
    <lineage>
        <taxon>Bacteria</taxon>
        <taxon>Pseudomonadati</taxon>
        <taxon>Planctomycetota</taxon>
        <taxon>Planctomycetia</taxon>
        <taxon>Pirellulales</taxon>
        <taxon>Pirellulaceae</taxon>
        <taxon>Blastopirellula</taxon>
    </lineage>
</organism>
<dbReference type="EMBL" id="PUIB01000002">
    <property type="protein sequence ID" value="PQO42802.1"/>
    <property type="molecule type" value="Genomic_DNA"/>
</dbReference>
<dbReference type="AlphaFoldDB" id="A0A2S8GEC0"/>
<keyword evidence="2" id="KW-0812">Transmembrane</keyword>